<evidence type="ECO:0000313" key="1">
    <source>
        <dbReference type="EMBL" id="NRN67480.1"/>
    </source>
</evidence>
<protein>
    <submittedName>
        <fullName evidence="1">ImmA/IrrE family metallo-endopeptidase</fullName>
    </submittedName>
</protein>
<dbReference type="EMBL" id="JAAATY010000014">
    <property type="protein sequence ID" value="NRN67480.1"/>
    <property type="molecule type" value="Genomic_DNA"/>
</dbReference>
<sequence>MSASFREIRRRCEAMASSLPLPQPFDARTLCRRVARRRGRPITLNPMNGGDSGVLGLWVATDQADMLFYEATTTPPHQEHIILHELSHVLCDHYPARLSANELTRLLMPNLDPAMVERILGRTTYGAVEEQEAELLASLIRQRAQREAAPDRETTDVADRINAVFDWPKPRHD</sequence>
<comment type="caution">
    <text evidence="1">The sequence shown here is derived from an EMBL/GenBank/DDBJ whole genome shotgun (WGS) entry which is preliminary data.</text>
</comment>
<dbReference type="Proteomes" id="UP000763557">
    <property type="component" value="Unassembled WGS sequence"/>
</dbReference>
<reference evidence="1 2" key="1">
    <citation type="submission" date="2020-01" db="EMBL/GenBank/DDBJ databases">
        <title>Kibdelosporangium persica a novel Actinomycetes from a hot desert in Iran.</title>
        <authorList>
            <person name="Safaei N."/>
            <person name="Zaburannyi N."/>
            <person name="Mueller R."/>
            <person name="Wink J."/>
        </authorList>
    </citation>
    <scope>NUCLEOTIDE SEQUENCE [LARGE SCALE GENOMIC DNA]</scope>
    <source>
        <strain evidence="1 2">4NS15</strain>
    </source>
</reference>
<accession>A0ABX2F800</accession>
<dbReference type="RefSeq" id="WP_173135383.1">
    <property type="nucleotide sequence ID" value="NZ_CBCSGW010000002.1"/>
</dbReference>
<gene>
    <name evidence="1" type="ORF">GC106_47200</name>
</gene>
<organism evidence="1 2">
    <name type="scientific">Kibdelosporangium persicum</name>
    <dbReference type="NCBI Taxonomy" id="2698649"/>
    <lineage>
        <taxon>Bacteria</taxon>
        <taxon>Bacillati</taxon>
        <taxon>Actinomycetota</taxon>
        <taxon>Actinomycetes</taxon>
        <taxon>Pseudonocardiales</taxon>
        <taxon>Pseudonocardiaceae</taxon>
        <taxon>Kibdelosporangium</taxon>
    </lineage>
</organism>
<evidence type="ECO:0000313" key="2">
    <source>
        <dbReference type="Proteomes" id="UP000763557"/>
    </source>
</evidence>
<proteinExistence type="predicted"/>
<name>A0ABX2F800_9PSEU</name>
<keyword evidence="2" id="KW-1185">Reference proteome</keyword>